<proteinExistence type="predicted"/>
<name>A0A4Q4PW74_9PLEO</name>
<comment type="caution">
    <text evidence="1">The sequence shown here is derived from an EMBL/GenBank/DDBJ whole genome shotgun (WGS) entry which is preliminary data.</text>
</comment>
<organism evidence="1 2">
    <name type="scientific">Alternaria arborescens</name>
    <dbReference type="NCBI Taxonomy" id="156630"/>
    <lineage>
        <taxon>Eukaryota</taxon>
        <taxon>Fungi</taxon>
        <taxon>Dikarya</taxon>
        <taxon>Ascomycota</taxon>
        <taxon>Pezizomycotina</taxon>
        <taxon>Dothideomycetes</taxon>
        <taxon>Pleosporomycetidae</taxon>
        <taxon>Pleosporales</taxon>
        <taxon>Pleosporineae</taxon>
        <taxon>Pleosporaceae</taxon>
        <taxon>Alternaria</taxon>
        <taxon>Alternaria sect. Alternaria</taxon>
    </lineage>
</organism>
<reference evidence="2" key="1">
    <citation type="journal article" date="2019" name="bioRxiv">
        <title>Genomics, evolutionary history and diagnostics of the Alternaria alternata species group including apple and Asian pear pathotypes.</title>
        <authorList>
            <person name="Armitage A.D."/>
            <person name="Cockerton H.M."/>
            <person name="Sreenivasaprasad S."/>
            <person name="Woodhall J.W."/>
            <person name="Lane C.R."/>
            <person name="Harrison R.J."/>
            <person name="Clarkson J.P."/>
        </authorList>
    </citation>
    <scope>NUCLEOTIDE SEQUENCE [LARGE SCALE GENOMIC DNA]</scope>
    <source>
        <strain evidence="2">RGR 97.0016</strain>
    </source>
</reference>
<dbReference type="EMBL" id="PEJP01000122">
    <property type="protein sequence ID" value="RYO23881.1"/>
    <property type="molecule type" value="Genomic_DNA"/>
</dbReference>
<sequence>MEYERVTAEVLHVAFQCAIFQQYQWSTKSDPIHYSSGLDITMAAKLLLRDLDFIDAAYSFNDDELHKNYSYRISEDGYGFILEHEGLFRNDKECEEWEKFDSVFLAVSIFVNGVAQKLELSNNYDDPVIVVNSPEFFVVQDHCGLQDLSS</sequence>
<protein>
    <submittedName>
        <fullName evidence="1">Uncharacterized protein</fullName>
    </submittedName>
</protein>
<dbReference type="Proteomes" id="UP000293823">
    <property type="component" value="Unassembled WGS sequence"/>
</dbReference>
<keyword evidence="2" id="KW-1185">Reference proteome</keyword>
<accession>A0A4Q4PW74</accession>
<gene>
    <name evidence="1" type="ORF">AA0113_g12725</name>
</gene>
<dbReference type="AlphaFoldDB" id="A0A4Q4PW74"/>
<evidence type="ECO:0000313" key="1">
    <source>
        <dbReference type="EMBL" id="RYO23881.1"/>
    </source>
</evidence>
<evidence type="ECO:0000313" key="2">
    <source>
        <dbReference type="Proteomes" id="UP000293823"/>
    </source>
</evidence>